<evidence type="ECO:0000256" key="11">
    <source>
        <dbReference type="ARBA" id="ARBA00023012"/>
    </source>
</evidence>
<dbReference type="InterPro" id="IPR036097">
    <property type="entry name" value="HisK_dim/P_sf"/>
</dbReference>
<comment type="subcellular location">
    <subcellularLocation>
        <location evidence="2">Cell membrane</location>
        <topology evidence="2">Multi-pass membrane protein</topology>
    </subcellularLocation>
</comment>
<dbReference type="PANTHER" id="PTHR45453">
    <property type="entry name" value="PHOSPHATE REGULON SENSOR PROTEIN PHOR"/>
    <property type="match status" value="1"/>
</dbReference>
<accession>A0A077UKN2</accession>
<dbReference type="SUPFAM" id="SSF55874">
    <property type="entry name" value="ATPase domain of HSP90 chaperone/DNA topoisomerase II/histidine kinase"/>
    <property type="match status" value="1"/>
</dbReference>
<dbReference type="PANTHER" id="PTHR45453:SF2">
    <property type="entry name" value="HISTIDINE KINASE"/>
    <property type="match status" value="1"/>
</dbReference>
<dbReference type="GO" id="GO:0004721">
    <property type="term" value="F:phosphoprotein phosphatase activity"/>
    <property type="evidence" value="ECO:0007669"/>
    <property type="project" value="TreeGrafter"/>
</dbReference>
<evidence type="ECO:0000256" key="12">
    <source>
        <dbReference type="ARBA" id="ARBA00023136"/>
    </source>
</evidence>
<dbReference type="Pfam" id="PF02518">
    <property type="entry name" value="HATPase_c"/>
    <property type="match status" value="1"/>
</dbReference>
<feature type="domain" description="Histidine kinase" evidence="15">
    <location>
        <begin position="126"/>
        <end position="332"/>
    </location>
</feature>
<keyword evidence="6 14" id="KW-0812">Transmembrane</keyword>
<dbReference type="SUPFAM" id="SSF47384">
    <property type="entry name" value="Homodimeric domain of signal transducing histidine kinase"/>
    <property type="match status" value="1"/>
</dbReference>
<dbReference type="GO" id="GO:0005886">
    <property type="term" value="C:plasma membrane"/>
    <property type="evidence" value="ECO:0007669"/>
    <property type="project" value="UniProtKB-SubCell"/>
</dbReference>
<dbReference type="SMART" id="SM00387">
    <property type="entry name" value="HATPase_c"/>
    <property type="match status" value="1"/>
</dbReference>
<dbReference type="InterPro" id="IPR004358">
    <property type="entry name" value="Sig_transdc_His_kin-like_C"/>
</dbReference>
<dbReference type="RefSeq" id="WP_047531688.1">
    <property type="nucleotide sequence ID" value="NZ_CCEH01000021.1"/>
</dbReference>
<proteinExistence type="predicted"/>
<evidence type="ECO:0000256" key="9">
    <source>
        <dbReference type="ARBA" id="ARBA00022840"/>
    </source>
</evidence>
<evidence type="ECO:0000256" key="10">
    <source>
        <dbReference type="ARBA" id="ARBA00022989"/>
    </source>
</evidence>
<dbReference type="EMBL" id="CCEH01000021">
    <property type="protein sequence ID" value="CDR28969.1"/>
    <property type="molecule type" value="Genomic_DNA"/>
</dbReference>
<evidence type="ECO:0000313" key="17">
    <source>
        <dbReference type="Proteomes" id="UP000044616"/>
    </source>
</evidence>
<evidence type="ECO:0000256" key="1">
    <source>
        <dbReference type="ARBA" id="ARBA00000085"/>
    </source>
</evidence>
<evidence type="ECO:0000259" key="15">
    <source>
        <dbReference type="PROSITE" id="PS50109"/>
    </source>
</evidence>
<keyword evidence="5 16" id="KW-0808">Transferase</keyword>
<evidence type="ECO:0000256" key="3">
    <source>
        <dbReference type="ARBA" id="ARBA00012438"/>
    </source>
</evidence>
<evidence type="ECO:0000256" key="4">
    <source>
        <dbReference type="ARBA" id="ARBA00022475"/>
    </source>
</evidence>
<keyword evidence="10 14" id="KW-1133">Transmembrane helix</keyword>
<evidence type="ECO:0000256" key="13">
    <source>
        <dbReference type="ARBA" id="ARBA00042987"/>
    </source>
</evidence>
<dbReference type="GO" id="GO:0005524">
    <property type="term" value="F:ATP binding"/>
    <property type="evidence" value="ECO:0007669"/>
    <property type="project" value="UniProtKB-KW"/>
</dbReference>
<dbReference type="Proteomes" id="UP000044616">
    <property type="component" value="Unassembled WGS sequence"/>
</dbReference>
<evidence type="ECO:0000256" key="8">
    <source>
        <dbReference type="ARBA" id="ARBA00022777"/>
    </source>
</evidence>
<protein>
    <recommendedName>
        <fullName evidence="3">histidine kinase</fullName>
        <ecNumber evidence="3">2.7.13.3</ecNumber>
    </recommendedName>
    <alternativeName>
        <fullName evidence="13">Glycopeptide resistance-associated protein S</fullName>
    </alternativeName>
</protein>
<keyword evidence="9" id="KW-0067">ATP-binding</keyword>
<dbReference type="PROSITE" id="PS50109">
    <property type="entry name" value="HIS_KIN"/>
    <property type="match status" value="1"/>
</dbReference>
<evidence type="ECO:0000256" key="2">
    <source>
        <dbReference type="ARBA" id="ARBA00004651"/>
    </source>
</evidence>
<evidence type="ECO:0000256" key="6">
    <source>
        <dbReference type="ARBA" id="ARBA00022692"/>
    </source>
</evidence>
<evidence type="ECO:0000313" key="16">
    <source>
        <dbReference type="EMBL" id="CDR28969.1"/>
    </source>
</evidence>
<evidence type="ECO:0000256" key="7">
    <source>
        <dbReference type="ARBA" id="ARBA00022741"/>
    </source>
</evidence>
<feature type="transmembrane region" description="Helical" evidence="14">
    <location>
        <begin position="42"/>
        <end position="63"/>
    </location>
</feature>
<dbReference type="InterPro" id="IPR036890">
    <property type="entry name" value="HATPase_C_sf"/>
</dbReference>
<dbReference type="GO" id="GO:0000155">
    <property type="term" value="F:phosphorelay sensor kinase activity"/>
    <property type="evidence" value="ECO:0007669"/>
    <property type="project" value="InterPro"/>
</dbReference>
<feature type="transmembrane region" description="Helical" evidence="14">
    <location>
        <begin position="17"/>
        <end position="36"/>
    </location>
</feature>
<name>A0A077UKN2_9STAP</name>
<keyword evidence="12 14" id="KW-0472">Membrane</keyword>
<sequence>MNNLKWVGYFLKSRMNWIFWILFLNFIMLVISLIDYDFPIDSVFYIVSLNLSLTLIFLIITYFKEVKLYKHFDKDKEIEEIKHKDLAETPFQRETVDYLYRQILAYKDKFVDQQLQLNMHEQTITEFVHDIKTPVTAMKLLIDQEENLERKQALLYEWSRINSMLDTQLYITRLESQRKDMYFDYVPLKRMVIDEIQLTRHISQVKGIGFDVDFKVDDYVYTDIKWCRMIIRQILSNALKYSENYNIEIRTELIDKHVSLIIKDHGRGISKKDMPRIFERGFTSTANRNETTSSGMGLYLVNNVKNQLGIQVDVTSAVGKGTTVSLVFPLQNEIVERMSEVTNLSF</sequence>
<evidence type="ECO:0000256" key="5">
    <source>
        <dbReference type="ARBA" id="ARBA00022679"/>
    </source>
</evidence>
<comment type="catalytic activity">
    <reaction evidence="1">
        <text>ATP + protein L-histidine = ADP + protein N-phospho-L-histidine.</text>
        <dbReference type="EC" id="2.7.13.3"/>
    </reaction>
</comment>
<organism evidence="16 17">
    <name type="scientific">Staphylococcus schweitzeri</name>
    <dbReference type="NCBI Taxonomy" id="1654388"/>
    <lineage>
        <taxon>Bacteria</taxon>
        <taxon>Bacillati</taxon>
        <taxon>Bacillota</taxon>
        <taxon>Bacilli</taxon>
        <taxon>Bacillales</taxon>
        <taxon>Staphylococcaceae</taxon>
        <taxon>Staphylococcus</taxon>
    </lineage>
</organism>
<dbReference type="GO" id="GO:0016036">
    <property type="term" value="P:cellular response to phosphate starvation"/>
    <property type="evidence" value="ECO:0007669"/>
    <property type="project" value="TreeGrafter"/>
</dbReference>
<reference evidence="16 17" key="1">
    <citation type="submission" date="2014-05" db="EMBL/GenBank/DDBJ databases">
        <authorList>
            <person name="Aslett A.Martin."/>
            <person name="De Silva Nishadi"/>
        </authorList>
    </citation>
    <scope>NUCLEOTIDE SEQUENCE [LARGE SCALE GENOMIC DNA]</scope>
</reference>
<dbReference type="Gene3D" id="3.30.565.10">
    <property type="entry name" value="Histidine kinase-like ATPase, C-terminal domain"/>
    <property type="match status" value="1"/>
</dbReference>
<dbReference type="EC" id="2.7.13.3" evidence="3"/>
<evidence type="ECO:0000256" key="14">
    <source>
        <dbReference type="SAM" id="Phobius"/>
    </source>
</evidence>
<dbReference type="PRINTS" id="PR00344">
    <property type="entry name" value="BCTRLSENSOR"/>
</dbReference>
<keyword evidence="8 16" id="KW-0418">Kinase</keyword>
<dbReference type="AlphaFoldDB" id="A0A077UKN2"/>
<keyword evidence="11" id="KW-0902">Two-component regulatory system</keyword>
<dbReference type="InterPro" id="IPR050351">
    <property type="entry name" value="BphY/WalK/GraS-like"/>
</dbReference>
<dbReference type="InterPro" id="IPR005467">
    <property type="entry name" value="His_kinase_dom"/>
</dbReference>
<keyword evidence="4" id="KW-1003">Cell membrane</keyword>
<keyword evidence="7" id="KW-0547">Nucleotide-binding</keyword>
<gene>
    <name evidence="16" type="primary">bceS</name>
    <name evidence="16" type="ORF">ERS140147_02158</name>
</gene>
<dbReference type="InterPro" id="IPR003594">
    <property type="entry name" value="HATPase_dom"/>
</dbReference>